<accession>A0A4V6LZY7</accession>
<dbReference type="AlphaFoldDB" id="A0A4V6LZY7"/>
<proteinExistence type="predicted"/>
<evidence type="ECO:0000313" key="2">
    <source>
        <dbReference type="Proteomes" id="UP000306241"/>
    </source>
</evidence>
<dbReference type="EMBL" id="LR594052">
    <property type="protein sequence ID" value="VTT44579.1"/>
    <property type="molecule type" value="Genomic_DNA"/>
</dbReference>
<dbReference type="Proteomes" id="UP000306241">
    <property type="component" value="Chromosome"/>
</dbReference>
<gene>
    <name evidence="1" type="ORF">NCTC10924_01169</name>
</gene>
<name>A0A4V6LZY7_STRPO</name>
<reference evidence="1 2" key="1">
    <citation type="submission" date="2019-05" db="EMBL/GenBank/DDBJ databases">
        <authorList>
            <consortium name="Pathogen Informatics"/>
        </authorList>
    </citation>
    <scope>NUCLEOTIDE SEQUENCE [LARGE SCALE GENOMIC DNA]</scope>
    <source>
        <strain evidence="1 2">NCTC10924</strain>
    </source>
</reference>
<sequence length="126" mass="15016">MLMKVKTEKDSNFSIVYKKEIEWLKWYFNKDKNIPTMSLLDKKIHDCNVMNDQRGYKKFSTIKKVIENTVAISDADLLKAVKEVYVFRRMSVIGAAQSVLFLSQTQAYVHVREWFEEFEMQLFDLM</sequence>
<organism evidence="1 2">
    <name type="scientific">Streptococcus porcinus</name>
    <dbReference type="NCBI Taxonomy" id="1340"/>
    <lineage>
        <taxon>Bacteria</taxon>
        <taxon>Bacillati</taxon>
        <taxon>Bacillota</taxon>
        <taxon>Bacilli</taxon>
        <taxon>Lactobacillales</taxon>
        <taxon>Streptococcaceae</taxon>
        <taxon>Streptococcus</taxon>
    </lineage>
</organism>
<evidence type="ECO:0000313" key="1">
    <source>
        <dbReference type="EMBL" id="VTT44579.1"/>
    </source>
</evidence>
<protein>
    <submittedName>
        <fullName evidence="1">Uncharacterized protein</fullName>
    </submittedName>
</protein>